<dbReference type="FunFam" id="1.10.630.10:FF:000011">
    <property type="entry name" value="Cytochrome P450 83B1"/>
    <property type="match status" value="1"/>
</dbReference>
<keyword evidence="12" id="KW-1133">Transmembrane helix</keyword>
<dbReference type="KEGG" id="cmos:111453536"/>
<dbReference type="Proteomes" id="UP000504609">
    <property type="component" value="Unplaced"/>
</dbReference>
<dbReference type="InterPro" id="IPR017972">
    <property type="entry name" value="Cyt_P450_CS"/>
</dbReference>
<evidence type="ECO:0000313" key="13">
    <source>
        <dbReference type="Proteomes" id="UP000504609"/>
    </source>
</evidence>
<keyword evidence="6 11" id="KW-0560">Oxidoreductase</keyword>
<dbReference type="GO" id="GO:0016020">
    <property type="term" value="C:membrane"/>
    <property type="evidence" value="ECO:0007669"/>
    <property type="project" value="UniProtKB-SubCell"/>
</dbReference>
<dbReference type="Gene3D" id="1.10.630.10">
    <property type="entry name" value="Cytochrome P450"/>
    <property type="match status" value="1"/>
</dbReference>
<evidence type="ECO:0000313" key="14">
    <source>
        <dbReference type="RefSeq" id="XP_022950433.1"/>
    </source>
</evidence>
<evidence type="ECO:0000256" key="7">
    <source>
        <dbReference type="ARBA" id="ARBA00023004"/>
    </source>
</evidence>
<keyword evidence="12" id="KW-0812">Transmembrane</keyword>
<dbReference type="InterPro" id="IPR002401">
    <property type="entry name" value="Cyt_P450_E_grp-I"/>
</dbReference>
<comment type="similarity">
    <text evidence="3 11">Belongs to the cytochrome P450 family.</text>
</comment>
<evidence type="ECO:0000256" key="1">
    <source>
        <dbReference type="ARBA" id="ARBA00001971"/>
    </source>
</evidence>
<keyword evidence="13" id="KW-1185">Reference proteome</keyword>
<dbReference type="GO" id="GO:0020037">
    <property type="term" value="F:heme binding"/>
    <property type="evidence" value="ECO:0007669"/>
    <property type="project" value="InterPro"/>
</dbReference>
<comment type="cofactor">
    <cofactor evidence="1 10">
        <name>heme</name>
        <dbReference type="ChEBI" id="CHEBI:30413"/>
    </cofactor>
</comment>
<protein>
    <submittedName>
        <fullName evidence="14">Cytochrome P450 CYP736A12-like</fullName>
    </submittedName>
</protein>
<feature type="transmembrane region" description="Helical" evidence="12">
    <location>
        <begin position="5"/>
        <end position="21"/>
    </location>
</feature>
<evidence type="ECO:0000256" key="5">
    <source>
        <dbReference type="ARBA" id="ARBA00022723"/>
    </source>
</evidence>
<proteinExistence type="inferred from homology"/>
<feature type="binding site" description="axial binding residue" evidence="10">
    <location>
        <position position="430"/>
    </location>
    <ligand>
        <name>heme</name>
        <dbReference type="ChEBI" id="CHEBI:30413"/>
    </ligand>
    <ligandPart>
        <name>Fe</name>
        <dbReference type="ChEBI" id="CHEBI:18248"/>
    </ligandPart>
</feature>
<keyword evidence="4 10" id="KW-0349">Heme</keyword>
<name>A0A6J1GEV6_CUCMO</name>
<keyword evidence="5 10" id="KW-0479">Metal-binding</keyword>
<dbReference type="GeneID" id="111453536"/>
<dbReference type="Pfam" id="PF00067">
    <property type="entry name" value="p450"/>
    <property type="match status" value="1"/>
</dbReference>
<dbReference type="CDD" id="cd11072">
    <property type="entry name" value="CYP71-like"/>
    <property type="match status" value="1"/>
</dbReference>
<evidence type="ECO:0000256" key="4">
    <source>
        <dbReference type="ARBA" id="ARBA00022617"/>
    </source>
</evidence>
<comment type="subcellular location">
    <subcellularLocation>
        <location evidence="2">Membrane</location>
    </subcellularLocation>
</comment>
<evidence type="ECO:0000256" key="10">
    <source>
        <dbReference type="PIRSR" id="PIRSR602401-1"/>
    </source>
</evidence>
<dbReference type="PRINTS" id="PR00385">
    <property type="entry name" value="P450"/>
</dbReference>
<dbReference type="GO" id="GO:0005506">
    <property type="term" value="F:iron ion binding"/>
    <property type="evidence" value="ECO:0007669"/>
    <property type="project" value="InterPro"/>
</dbReference>
<dbReference type="PANTHER" id="PTHR47943">
    <property type="entry name" value="CYTOCHROME P450 93A3-LIKE"/>
    <property type="match status" value="1"/>
</dbReference>
<dbReference type="AlphaFoldDB" id="A0A6J1GEV6"/>
<dbReference type="PROSITE" id="PS00086">
    <property type="entry name" value="CYTOCHROME_P450"/>
    <property type="match status" value="1"/>
</dbReference>
<dbReference type="RefSeq" id="XP_022950433.1">
    <property type="nucleotide sequence ID" value="XM_023094665.1"/>
</dbReference>
<accession>A0A6J1GEV6</accession>
<evidence type="ECO:0000256" key="3">
    <source>
        <dbReference type="ARBA" id="ARBA00010617"/>
    </source>
</evidence>
<gene>
    <name evidence="14" type="primary">LOC111453536</name>
</gene>
<keyword evidence="9 12" id="KW-0472">Membrane</keyword>
<organism evidence="13 14">
    <name type="scientific">Cucurbita moschata</name>
    <name type="common">Winter crookneck squash</name>
    <name type="synonym">Cucurbita pepo var. moschata</name>
    <dbReference type="NCBI Taxonomy" id="3662"/>
    <lineage>
        <taxon>Eukaryota</taxon>
        <taxon>Viridiplantae</taxon>
        <taxon>Streptophyta</taxon>
        <taxon>Embryophyta</taxon>
        <taxon>Tracheophyta</taxon>
        <taxon>Spermatophyta</taxon>
        <taxon>Magnoliopsida</taxon>
        <taxon>eudicotyledons</taxon>
        <taxon>Gunneridae</taxon>
        <taxon>Pentapetalae</taxon>
        <taxon>rosids</taxon>
        <taxon>fabids</taxon>
        <taxon>Cucurbitales</taxon>
        <taxon>Cucurbitaceae</taxon>
        <taxon>Cucurbiteae</taxon>
        <taxon>Cucurbita</taxon>
    </lineage>
</organism>
<evidence type="ECO:0000256" key="6">
    <source>
        <dbReference type="ARBA" id="ARBA00023002"/>
    </source>
</evidence>
<evidence type="ECO:0000256" key="8">
    <source>
        <dbReference type="ARBA" id="ARBA00023033"/>
    </source>
</evidence>
<keyword evidence="7 10" id="KW-0408">Iron</keyword>
<dbReference type="PANTHER" id="PTHR47943:SF2">
    <property type="entry name" value="CYTOCHROME P450"/>
    <property type="match status" value="1"/>
</dbReference>
<reference evidence="14" key="1">
    <citation type="submission" date="2025-08" db="UniProtKB">
        <authorList>
            <consortium name="RefSeq"/>
        </authorList>
    </citation>
    <scope>IDENTIFICATION</scope>
    <source>
        <tissue evidence="14">Young leaves</tissue>
    </source>
</reference>
<dbReference type="PRINTS" id="PR00463">
    <property type="entry name" value="EP450I"/>
</dbReference>
<dbReference type="SUPFAM" id="SSF48264">
    <property type="entry name" value="Cytochrome P450"/>
    <property type="match status" value="1"/>
</dbReference>
<evidence type="ECO:0000256" key="12">
    <source>
        <dbReference type="SAM" id="Phobius"/>
    </source>
</evidence>
<evidence type="ECO:0000256" key="9">
    <source>
        <dbReference type="ARBA" id="ARBA00023136"/>
    </source>
</evidence>
<evidence type="ECO:0000256" key="2">
    <source>
        <dbReference type="ARBA" id="ARBA00004370"/>
    </source>
</evidence>
<evidence type="ECO:0000256" key="11">
    <source>
        <dbReference type="RuleBase" id="RU000461"/>
    </source>
</evidence>
<dbReference type="InterPro" id="IPR001128">
    <property type="entry name" value="Cyt_P450"/>
</dbReference>
<dbReference type="GO" id="GO:0004497">
    <property type="term" value="F:monooxygenase activity"/>
    <property type="evidence" value="ECO:0007669"/>
    <property type="project" value="UniProtKB-KW"/>
</dbReference>
<keyword evidence="8 11" id="KW-0503">Monooxygenase</keyword>
<sequence length="490" mass="56215">MAWIWIIIIMFTLVLLFWAWLGRNQSQKLPPGPKGFPILGSLHLLGKLPHRDLHRLSQTYGPIMHMKLGLVNTIVVSSPEAAELFLKTHDLVFASRAPNEVFKHISFGQKTMVFAKYGPYWRNMHKMCVLELLSNHKIDSFKSMRRQELGVLIDQLRDDAANSRVVVNLTSKIYSLTINMACLMVLGRKFEDKEIDERGFKWMIQEIFHLAGAFNLGDFIPFIAPLDLQGFTPRARSVHKVCDTLFEKILDEHLESNHNHTKDFVDVMLGIMGSQQDRSNIKAIMLDMLLGAVDTATTSIGWALAHLITHPQVMKKVQDELEKVVGLNRMVQEEDLDHLEYLEMTVKEVLRLHPPIPLLIPHESVKDCIVNNFYIPKRSRMIVNVWTIGQDPSVWNDPERFFLERFMGSKVEMKGRDFQLIPFGSGRRGCPGMQLGLIAVHLVLAQLVHCFDWKLPNGKLPFELDMTEKFGLTCSIARDIIVTPTYRLRD</sequence>
<dbReference type="GO" id="GO:0016705">
    <property type="term" value="F:oxidoreductase activity, acting on paired donors, with incorporation or reduction of molecular oxygen"/>
    <property type="evidence" value="ECO:0007669"/>
    <property type="project" value="InterPro"/>
</dbReference>
<dbReference type="InterPro" id="IPR036396">
    <property type="entry name" value="Cyt_P450_sf"/>
</dbReference>